<evidence type="ECO:0000256" key="1">
    <source>
        <dbReference type="SAM" id="Phobius"/>
    </source>
</evidence>
<accession>A0A0F9SDS8</accession>
<sequence>MAIQTVNSEHYNGINWSAILAGAVASAAFAILLSILGAGLGLSIISPWSHSGVGAATIGLSAILWLSITQIISSGMGGFLAGRLRSKWFGVHADEVYFTDTVHGFLTWAIALIISVTLFTSFVGSLVNKGMQSAEMVTQTVATATRGSHPASIINDSQDYYLDVLLRTNNSKKDANNKQAVAVSNNMDRKAPEIARIFTESVKNGSISDEDSNYLSQLIAKQTGLSVEEAKKRIDTTFASISQLKTDAKQAADSARKASAYLTLWGFIALLIGAFSASYAATIGGRYRRNDIQNVQTEY</sequence>
<gene>
    <name evidence="2" type="ORF">LCGC14_0484240</name>
</gene>
<feature type="transmembrane region" description="Helical" evidence="1">
    <location>
        <begin position="105"/>
        <end position="127"/>
    </location>
</feature>
<dbReference type="EMBL" id="LAZR01000532">
    <property type="protein sequence ID" value="KKN65174.1"/>
    <property type="molecule type" value="Genomic_DNA"/>
</dbReference>
<name>A0A0F9SDS8_9ZZZZ</name>
<dbReference type="AlphaFoldDB" id="A0A0F9SDS8"/>
<keyword evidence="1" id="KW-0812">Transmembrane</keyword>
<feature type="transmembrane region" description="Helical" evidence="1">
    <location>
        <begin position="16"/>
        <end position="40"/>
    </location>
</feature>
<organism evidence="2">
    <name type="scientific">marine sediment metagenome</name>
    <dbReference type="NCBI Taxonomy" id="412755"/>
    <lineage>
        <taxon>unclassified sequences</taxon>
        <taxon>metagenomes</taxon>
        <taxon>ecological metagenomes</taxon>
    </lineage>
</organism>
<protein>
    <submittedName>
        <fullName evidence="2">Uncharacterized protein</fullName>
    </submittedName>
</protein>
<proteinExistence type="predicted"/>
<evidence type="ECO:0000313" key="2">
    <source>
        <dbReference type="EMBL" id="KKN65174.1"/>
    </source>
</evidence>
<comment type="caution">
    <text evidence="2">The sequence shown here is derived from an EMBL/GenBank/DDBJ whole genome shotgun (WGS) entry which is preliminary data.</text>
</comment>
<keyword evidence="1" id="KW-1133">Transmembrane helix</keyword>
<reference evidence="2" key="1">
    <citation type="journal article" date="2015" name="Nature">
        <title>Complex archaea that bridge the gap between prokaryotes and eukaryotes.</title>
        <authorList>
            <person name="Spang A."/>
            <person name="Saw J.H."/>
            <person name="Jorgensen S.L."/>
            <person name="Zaremba-Niedzwiedzka K."/>
            <person name="Martijn J."/>
            <person name="Lind A.E."/>
            <person name="van Eijk R."/>
            <person name="Schleper C."/>
            <person name="Guy L."/>
            <person name="Ettema T.J."/>
        </authorList>
    </citation>
    <scope>NUCLEOTIDE SEQUENCE</scope>
</reference>
<feature type="transmembrane region" description="Helical" evidence="1">
    <location>
        <begin position="259"/>
        <end position="281"/>
    </location>
</feature>
<feature type="transmembrane region" description="Helical" evidence="1">
    <location>
        <begin position="52"/>
        <end position="72"/>
    </location>
</feature>
<keyword evidence="1" id="KW-0472">Membrane</keyword>